<feature type="region of interest" description="Disordered" evidence="1">
    <location>
        <begin position="78"/>
        <end position="106"/>
    </location>
</feature>
<evidence type="ECO:0000313" key="2">
    <source>
        <dbReference type="EMBL" id="HDA41614.1"/>
    </source>
</evidence>
<sequence>MLTCQVTVGPGKLFLSLPLGKNMWKSFLRAHVVLSSSGKMAPLHTPTCPMRPSSRTVRGCWWWSLGCWCSISYRPRLGNAQSQGSRPKDRPCCTGRSEAGGGSRSSRQAVFRGSAFPGAPIWFGAPVPLASVLGLLSPQPAAHPLCMVALAAPALLGIDFPRPLFTPAPLP</sequence>
<dbReference type="EMBL" id="DQIR01086138">
    <property type="protein sequence ID" value="HDA41614.1"/>
    <property type="molecule type" value="Transcribed_RNA"/>
</dbReference>
<protein>
    <submittedName>
        <fullName evidence="2">Cytochrome b ascorbate-dependent protein 3</fullName>
    </submittedName>
</protein>
<name>A0A480IXC8_PIG</name>
<accession>A0A480IXC8</accession>
<reference evidence="2" key="1">
    <citation type="journal article" date="2019" name="PeerJ">
        <title>Genes of the pig, Sus scrofa, reconstructed with EvidentialGene.</title>
        <authorList>
            <person name="Gilbert D.G."/>
        </authorList>
    </citation>
    <scope>NUCLEOTIDE SEQUENCE</scope>
</reference>
<dbReference type="EMBL" id="DQIR01089958">
    <property type="protein sequence ID" value="HDA45434.1"/>
    <property type="molecule type" value="Transcribed_RNA"/>
</dbReference>
<evidence type="ECO:0000256" key="1">
    <source>
        <dbReference type="SAM" id="MobiDB-lite"/>
    </source>
</evidence>
<proteinExistence type="predicted"/>
<dbReference type="AlphaFoldDB" id="A0A480IXC8"/>
<organism evidence="2">
    <name type="scientific">Sus scrofa</name>
    <name type="common">Pig</name>
    <dbReference type="NCBI Taxonomy" id="9823"/>
    <lineage>
        <taxon>Eukaryota</taxon>
        <taxon>Metazoa</taxon>
        <taxon>Chordata</taxon>
        <taxon>Craniata</taxon>
        <taxon>Vertebrata</taxon>
        <taxon>Euteleostomi</taxon>
        <taxon>Mammalia</taxon>
        <taxon>Eutheria</taxon>
        <taxon>Laurasiatheria</taxon>
        <taxon>Artiodactyla</taxon>
        <taxon>Suina</taxon>
        <taxon>Suidae</taxon>
        <taxon>Sus</taxon>
    </lineage>
</organism>